<gene>
    <name evidence="1" type="ORF">MLD38_007885</name>
</gene>
<organism evidence="1 2">
    <name type="scientific">Melastoma candidum</name>
    <dbReference type="NCBI Taxonomy" id="119954"/>
    <lineage>
        <taxon>Eukaryota</taxon>
        <taxon>Viridiplantae</taxon>
        <taxon>Streptophyta</taxon>
        <taxon>Embryophyta</taxon>
        <taxon>Tracheophyta</taxon>
        <taxon>Spermatophyta</taxon>
        <taxon>Magnoliopsida</taxon>
        <taxon>eudicotyledons</taxon>
        <taxon>Gunneridae</taxon>
        <taxon>Pentapetalae</taxon>
        <taxon>rosids</taxon>
        <taxon>malvids</taxon>
        <taxon>Myrtales</taxon>
        <taxon>Melastomataceae</taxon>
        <taxon>Melastomatoideae</taxon>
        <taxon>Melastomateae</taxon>
        <taxon>Melastoma</taxon>
    </lineage>
</organism>
<name>A0ACB9RRZ9_9MYRT</name>
<reference evidence="2" key="1">
    <citation type="journal article" date="2023" name="Front. Plant Sci.">
        <title>Chromosomal-level genome assembly of Melastoma candidum provides insights into trichome evolution.</title>
        <authorList>
            <person name="Zhong Y."/>
            <person name="Wu W."/>
            <person name="Sun C."/>
            <person name="Zou P."/>
            <person name="Liu Y."/>
            <person name="Dai S."/>
            <person name="Zhou R."/>
        </authorList>
    </citation>
    <scope>NUCLEOTIDE SEQUENCE [LARGE SCALE GENOMIC DNA]</scope>
</reference>
<dbReference type="EMBL" id="CM042882">
    <property type="protein sequence ID" value="KAI4381855.1"/>
    <property type="molecule type" value="Genomic_DNA"/>
</dbReference>
<dbReference type="Proteomes" id="UP001057402">
    <property type="component" value="Chromosome 3"/>
</dbReference>
<proteinExistence type="predicted"/>
<sequence>MVGILPYAGLKYFVYEELKLKLLEEYKDSITMRSVLQSLGWVVFADLYIPTGCRKNTNAGTFHNSNAVESLLKGENRHESAVCRISSIIRNHGWRQLYAGLSINYIKVVPSVAIGFTTYKAMKSWLHYSCARSCRSWTPNCLVLLLEISDPEAVSWSEFFWVRTTS</sequence>
<accession>A0ACB9RRZ9</accession>
<protein>
    <submittedName>
        <fullName evidence="1">Uncharacterized protein</fullName>
    </submittedName>
</protein>
<comment type="caution">
    <text evidence="1">The sequence shown here is derived from an EMBL/GenBank/DDBJ whole genome shotgun (WGS) entry which is preliminary data.</text>
</comment>
<evidence type="ECO:0000313" key="1">
    <source>
        <dbReference type="EMBL" id="KAI4381855.1"/>
    </source>
</evidence>
<evidence type="ECO:0000313" key="2">
    <source>
        <dbReference type="Proteomes" id="UP001057402"/>
    </source>
</evidence>
<keyword evidence="2" id="KW-1185">Reference proteome</keyword>